<dbReference type="SUPFAM" id="SSF88946">
    <property type="entry name" value="Sigma2 domain of RNA polymerase sigma factors"/>
    <property type="match status" value="1"/>
</dbReference>
<dbReference type="InterPro" id="IPR013325">
    <property type="entry name" value="RNA_pol_sigma_r2"/>
</dbReference>
<sequence>MYLRQQSAGPPDRQQVWQDVARHHDRLMALVRKRLPTRQDAEDCVQEAMIRTAAYPGLDLARLGPFLTTVALRLVADFYRVQHRHRTLAHRAYVADVPVSPENDICDAAFGRWLLERVHALPPRQRDVLLARVEGLPVTAFAVRQGISAKAAEGAYTRGRARLRELALRELAASAARADAFVAEPGPL</sequence>
<dbReference type="EMBL" id="BAABIV010000037">
    <property type="protein sequence ID" value="GAA5012345.1"/>
    <property type="molecule type" value="Genomic_DNA"/>
</dbReference>
<keyword evidence="3" id="KW-0731">Sigma factor</keyword>
<dbReference type="Pfam" id="PF08281">
    <property type="entry name" value="Sigma70_r4_2"/>
    <property type="match status" value="1"/>
</dbReference>
<dbReference type="PANTHER" id="PTHR43133:SF25">
    <property type="entry name" value="RNA POLYMERASE SIGMA FACTOR RFAY-RELATED"/>
    <property type="match status" value="1"/>
</dbReference>
<feature type="domain" description="RNA polymerase sigma-70 region 2" evidence="5">
    <location>
        <begin position="20"/>
        <end position="84"/>
    </location>
</feature>
<dbReference type="Gene3D" id="1.10.10.10">
    <property type="entry name" value="Winged helix-like DNA-binding domain superfamily/Winged helix DNA-binding domain"/>
    <property type="match status" value="1"/>
</dbReference>
<evidence type="ECO:0000256" key="3">
    <source>
        <dbReference type="ARBA" id="ARBA00023082"/>
    </source>
</evidence>
<organism evidence="7 8">
    <name type="scientific">Streptomyces hyderabadensis</name>
    <dbReference type="NCBI Taxonomy" id="598549"/>
    <lineage>
        <taxon>Bacteria</taxon>
        <taxon>Bacillati</taxon>
        <taxon>Actinomycetota</taxon>
        <taxon>Actinomycetes</taxon>
        <taxon>Kitasatosporales</taxon>
        <taxon>Streptomycetaceae</taxon>
        <taxon>Streptomyces</taxon>
    </lineage>
</organism>
<dbReference type="NCBIfam" id="TIGR02937">
    <property type="entry name" value="sigma70-ECF"/>
    <property type="match status" value="1"/>
</dbReference>
<dbReference type="RefSeq" id="WP_226028450.1">
    <property type="nucleotide sequence ID" value="NZ_BAABIV010000037.1"/>
</dbReference>
<keyword evidence="8" id="KW-1185">Reference proteome</keyword>
<evidence type="ECO:0000259" key="6">
    <source>
        <dbReference type="Pfam" id="PF08281"/>
    </source>
</evidence>
<dbReference type="InterPro" id="IPR014284">
    <property type="entry name" value="RNA_pol_sigma-70_dom"/>
</dbReference>
<keyword evidence="2" id="KW-0805">Transcription regulation</keyword>
<evidence type="ECO:0000256" key="4">
    <source>
        <dbReference type="ARBA" id="ARBA00023163"/>
    </source>
</evidence>
<dbReference type="Pfam" id="PF04542">
    <property type="entry name" value="Sigma70_r2"/>
    <property type="match status" value="1"/>
</dbReference>
<gene>
    <name evidence="7" type="ORF">GCM10023257_69820</name>
</gene>
<keyword evidence="4" id="KW-0804">Transcription</keyword>
<dbReference type="InterPro" id="IPR039425">
    <property type="entry name" value="RNA_pol_sigma-70-like"/>
</dbReference>
<accession>A0ABP9IYW2</accession>
<reference evidence="8" key="1">
    <citation type="journal article" date="2019" name="Int. J. Syst. Evol. Microbiol.">
        <title>The Global Catalogue of Microorganisms (GCM) 10K type strain sequencing project: providing services to taxonomists for standard genome sequencing and annotation.</title>
        <authorList>
            <consortium name="The Broad Institute Genomics Platform"/>
            <consortium name="The Broad Institute Genome Sequencing Center for Infectious Disease"/>
            <person name="Wu L."/>
            <person name="Ma J."/>
        </authorList>
    </citation>
    <scope>NUCLEOTIDE SEQUENCE [LARGE SCALE GENOMIC DNA]</scope>
    <source>
        <strain evidence="8">JCM 17657</strain>
    </source>
</reference>
<feature type="domain" description="RNA polymerase sigma factor 70 region 4 type 2" evidence="6">
    <location>
        <begin position="112"/>
        <end position="163"/>
    </location>
</feature>
<dbReference type="Proteomes" id="UP001500610">
    <property type="component" value="Unassembled WGS sequence"/>
</dbReference>
<evidence type="ECO:0000259" key="5">
    <source>
        <dbReference type="Pfam" id="PF04542"/>
    </source>
</evidence>
<comment type="caution">
    <text evidence="7">The sequence shown here is derived from an EMBL/GenBank/DDBJ whole genome shotgun (WGS) entry which is preliminary data.</text>
</comment>
<dbReference type="InterPro" id="IPR036388">
    <property type="entry name" value="WH-like_DNA-bd_sf"/>
</dbReference>
<evidence type="ECO:0008006" key="9">
    <source>
        <dbReference type="Google" id="ProtNLM"/>
    </source>
</evidence>
<evidence type="ECO:0000313" key="8">
    <source>
        <dbReference type="Proteomes" id="UP001500610"/>
    </source>
</evidence>
<dbReference type="Gene3D" id="1.10.1740.10">
    <property type="match status" value="1"/>
</dbReference>
<proteinExistence type="inferred from homology"/>
<dbReference type="InterPro" id="IPR007627">
    <property type="entry name" value="RNA_pol_sigma70_r2"/>
</dbReference>
<comment type="similarity">
    <text evidence="1">Belongs to the sigma-70 factor family. ECF subfamily.</text>
</comment>
<name>A0ABP9IYW2_9ACTN</name>
<dbReference type="SUPFAM" id="SSF88659">
    <property type="entry name" value="Sigma3 and sigma4 domains of RNA polymerase sigma factors"/>
    <property type="match status" value="1"/>
</dbReference>
<evidence type="ECO:0000256" key="1">
    <source>
        <dbReference type="ARBA" id="ARBA00010641"/>
    </source>
</evidence>
<dbReference type="InterPro" id="IPR013324">
    <property type="entry name" value="RNA_pol_sigma_r3/r4-like"/>
</dbReference>
<dbReference type="InterPro" id="IPR013249">
    <property type="entry name" value="RNA_pol_sigma70_r4_t2"/>
</dbReference>
<protein>
    <recommendedName>
        <fullName evidence="9">Sigma-70 family RNA polymerase sigma factor</fullName>
    </recommendedName>
</protein>
<evidence type="ECO:0000313" key="7">
    <source>
        <dbReference type="EMBL" id="GAA5012345.1"/>
    </source>
</evidence>
<evidence type="ECO:0000256" key="2">
    <source>
        <dbReference type="ARBA" id="ARBA00023015"/>
    </source>
</evidence>
<dbReference type="PANTHER" id="PTHR43133">
    <property type="entry name" value="RNA POLYMERASE ECF-TYPE SIGMA FACTO"/>
    <property type="match status" value="1"/>
</dbReference>